<dbReference type="RefSeq" id="WP_008976409.1">
    <property type="nucleotide sequence ID" value="NZ_BHEO01000008.1"/>
</dbReference>
<reference evidence="4 5" key="2">
    <citation type="submission" date="2019-03" db="EMBL/GenBank/DDBJ databases">
        <title>Genomic Encyclopedia of Type Strains, Phase IV (KMG-IV): sequencing the most valuable type-strain genomes for metagenomic binning, comparative biology and taxonomic classification.</title>
        <authorList>
            <person name="Goeker M."/>
        </authorList>
    </citation>
    <scope>NUCLEOTIDE SEQUENCE [LARGE SCALE GENOMIC DNA]</scope>
    <source>
        <strain evidence="4 5">DSM 103426</strain>
    </source>
</reference>
<dbReference type="AlphaFoldDB" id="A0A4R3JV63"/>
<dbReference type="EMBL" id="SLZV01000002">
    <property type="protein sequence ID" value="TCS69921.1"/>
    <property type="molecule type" value="Genomic_DNA"/>
</dbReference>
<dbReference type="SMART" id="SM00530">
    <property type="entry name" value="HTH_XRE"/>
    <property type="match status" value="1"/>
</dbReference>
<evidence type="ECO:0000259" key="2">
    <source>
        <dbReference type="PROSITE" id="PS50943"/>
    </source>
</evidence>
<comment type="caution">
    <text evidence="4">The sequence shown here is derived from an EMBL/GenBank/DDBJ whole genome shotgun (WGS) entry which is preliminary data.</text>
</comment>
<evidence type="ECO:0000313" key="5">
    <source>
        <dbReference type="Proteomes" id="UP000294613"/>
    </source>
</evidence>
<accession>A0A4R3JV63</accession>
<gene>
    <name evidence="4" type="ORF">EDD74_10290</name>
    <name evidence="3" type="ORF">FAEUMB_18320</name>
</gene>
<evidence type="ECO:0000313" key="3">
    <source>
        <dbReference type="EMBL" id="GBU05291.1"/>
    </source>
</evidence>
<dbReference type="InterPro" id="IPR010982">
    <property type="entry name" value="Lambda_DNA-bd_dom_sf"/>
</dbReference>
<dbReference type="PANTHER" id="PTHR46558:SF14">
    <property type="entry name" value="HTH-TYPE TRANSCRIPTIONAL REGULATOR ANSR"/>
    <property type="match status" value="1"/>
</dbReference>
<dbReference type="InterPro" id="IPR001387">
    <property type="entry name" value="Cro/C1-type_HTH"/>
</dbReference>
<dbReference type="SUPFAM" id="SSF47413">
    <property type="entry name" value="lambda repressor-like DNA-binding domains"/>
    <property type="match status" value="1"/>
</dbReference>
<sequence>MKNIGLTLKNARENKDYTQKRVMELTGINRKSLSGYENNVAEPDLNTFATLARLYDLSADEVLEIKPGHASLSLSRLETRMLLVFHSLSEERQREFLVQLEALSKYLGTQ</sequence>
<dbReference type="PROSITE" id="PS50943">
    <property type="entry name" value="HTH_CROC1"/>
    <property type="match status" value="1"/>
</dbReference>
<reference evidence="3 6" key="1">
    <citation type="journal article" date="2018" name="Int. J. Syst. Evol. Microbiol.">
        <title>Draft Genome Sequence of Faecalimonas umbilicata JCM 30896T, an Acetate-Producing Bacterium Isolated from Human Feces.</title>
        <authorList>
            <person name="Sakamoto M."/>
            <person name="Ikeyama N."/>
            <person name="Yuki M."/>
            <person name="Ohkuma M."/>
        </authorList>
    </citation>
    <scope>NUCLEOTIDE SEQUENCE [LARGE SCALE GENOMIC DNA]</scope>
    <source>
        <strain evidence="3 6">EGH7</strain>
    </source>
</reference>
<organism evidence="4 5">
    <name type="scientific">Faecalimonas umbilicata</name>
    <dbReference type="NCBI Taxonomy" id="1912855"/>
    <lineage>
        <taxon>Bacteria</taxon>
        <taxon>Bacillati</taxon>
        <taxon>Bacillota</taxon>
        <taxon>Clostridia</taxon>
        <taxon>Lachnospirales</taxon>
        <taxon>Lachnospiraceae</taxon>
        <taxon>Faecalimonas</taxon>
    </lineage>
</organism>
<dbReference type="Proteomes" id="UP000702954">
    <property type="component" value="Unassembled WGS sequence"/>
</dbReference>
<evidence type="ECO:0000313" key="4">
    <source>
        <dbReference type="EMBL" id="TCS69921.1"/>
    </source>
</evidence>
<keyword evidence="1" id="KW-0238">DNA-binding</keyword>
<dbReference type="Pfam" id="PF12844">
    <property type="entry name" value="HTH_19"/>
    <property type="match status" value="1"/>
</dbReference>
<dbReference type="EMBL" id="BHEO01000008">
    <property type="protein sequence ID" value="GBU05291.1"/>
    <property type="molecule type" value="Genomic_DNA"/>
</dbReference>
<keyword evidence="6" id="KW-1185">Reference proteome</keyword>
<proteinExistence type="predicted"/>
<evidence type="ECO:0000256" key="1">
    <source>
        <dbReference type="ARBA" id="ARBA00023125"/>
    </source>
</evidence>
<feature type="domain" description="HTH cro/C1-type" evidence="2">
    <location>
        <begin position="8"/>
        <end position="62"/>
    </location>
</feature>
<protein>
    <submittedName>
        <fullName evidence="4">Helix-turn-helix protein</fullName>
    </submittedName>
</protein>
<evidence type="ECO:0000313" key="6">
    <source>
        <dbReference type="Proteomes" id="UP000702954"/>
    </source>
</evidence>
<dbReference type="PANTHER" id="PTHR46558">
    <property type="entry name" value="TRACRIPTIONAL REGULATORY PROTEIN-RELATED-RELATED"/>
    <property type="match status" value="1"/>
</dbReference>
<dbReference type="CDD" id="cd00093">
    <property type="entry name" value="HTH_XRE"/>
    <property type="match status" value="1"/>
</dbReference>
<name>A0A4R3JV63_9FIRM</name>
<dbReference type="GO" id="GO:0003677">
    <property type="term" value="F:DNA binding"/>
    <property type="evidence" value="ECO:0007669"/>
    <property type="project" value="UniProtKB-KW"/>
</dbReference>
<dbReference type="Proteomes" id="UP000294613">
    <property type="component" value="Unassembled WGS sequence"/>
</dbReference>
<dbReference type="Gene3D" id="1.10.260.40">
    <property type="entry name" value="lambda repressor-like DNA-binding domains"/>
    <property type="match status" value="1"/>
</dbReference>